<dbReference type="InterPro" id="IPR050992">
    <property type="entry name" value="CheZ_family_phosphatases"/>
</dbReference>
<dbReference type="Pfam" id="PF04509">
    <property type="entry name" value="CheC"/>
    <property type="match status" value="1"/>
</dbReference>
<gene>
    <name evidence="4" type="ORF">DK846_16680</name>
</gene>
<keyword evidence="2" id="KW-0378">Hydrolase</keyword>
<dbReference type="SUPFAM" id="SSF103039">
    <property type="entry name" value="CheC-like"/>
    <property type="match status" value="1"/>
</dbReference>
<evidence type="ECO:0000256" key="2">
    <source>
        <dbReference type="ARBA" id="ARBA00022801"/>
    </source>
</evidence>
<name>A0A2V2N2V7_9EURY</name>
<dbReference type="PANTHER" id="PTHR43693">
    <property type="entry name" value="PROTEIN PHOSPHATASE CHEZ"/>
    <property type="match status" value="1"/>
</dbReference>
<dbReference type="EMBL" id="QGMY01000018">
    <property type="protein sequence ID" value="PWR69811.1"/>
    <property type="molecule type" value="Genomic_DNA"/>
</dbReference>
<keyword evidence="5" id="KW-1185">Reference proteome</keyword>
<evidence type="ECO:0000256" key="1">
    <source>
        <dbReference type="ARBA" id="ARBA00022500"/>
    </source>
</evidence>
<keyword evidence="1" id="KW-0145">Chemotaxis</keyword>
<reference evidence="4 5" key="1">
    <citation type="submission" date="2018-05" db="EMBL/GenBank/DDBJ databases">
        <title>Draft genome of Methanospirillum lacunae Ki8-1.</title>
        <authorList>
            <person name="Dueholm M.S."/>
            <person name="Nielsen P.H."/>
            <person name="Bakmann L.F."/>
            <person name="Otzen D.E."/>
        </authorList>
    </citation>
    <scope>NUCLEOTIDE SEQUENCE [LARGE SCALE GENOMIC DNA]</scope>
    <source>
        <strain evidence="4 5">Ki8-1</strain>
    </source>
</reference>
<feature type="domain" description="CheC-like protein" evidence="3">
    <location>
        <begin position="116"/>
        <end position="151"/>
    </location>
</feature>
<dbReference type="Proteomes" id="UP000245657">
    <property type="component" value="Unassembled WGS sequence"/>
</dbReference>
<dbReference type="GO" id="GO:0006935">
    <property type="term" value="P:chemotaxis"/>
    <property type="evidence" value="ECO:0007669"/>
    <property type="project" value="UniProtKB-KW"/>
</dbReference>
<dbReference type="InterPro" id="IPR007597">
    <property type="entry name" value="CheC"/>
</dbReference>
<comment type="caution">
    <text evidence="4">The sequence shown here is derived from an EMBL/GenBank/DDBJ whole genome shotgun (WGS) entry which is preliminary data.</text>
</comment>
<dbReference type="OrthoDB" id="182374at2157"/>
<proteinExistence type="predicted"/>
<protein>
    <submittedName>
        <fullName evidence="4">Chemotaxis protein CheC</fullName>
    </submittedName>
</protein>
<dbReference type="GO" id="GO:0016787">
    <property type="term" value="F:hydrolase activity"/>
    <property type="evidence" value="ECO:0007669"/>
    <property type="project" value="UniProtKB-KW"/>
</dbReference>
<dbReference type="AlphaFoldDB" id="A0A2V2N2V7"/>
<evidence type="ECO:0000259" key="3">
    <source>
        <dbReference type="Pfam" id="PF04509"/>
    </source>
</evidence>
<accession>A0A2V2N2V7</accession>
<dbReference type="Gene3D" id="3.40.1550.10">
    <property type="entry name" value="CheC-like"/>
    <property type="match status" value="1"/>
</dbReference>
<organism evidence="4 5">
    <name type="scientific">Methanospirillum lacunae</name>
    <dbReference type="NCBI Taxonomy" id="668570"/>
    <lineage>
        <taxon>Archaea</taxon>
        <taxon>Methanobacteriati</taxon>
        <taxon>Methanobacteriota</taxon>
        <taxon>Stenosarchaea group</taxon>
        <taxon>Methanomicrobia</taxon>
        <taxon>Methanomicrobiales</taxon>
        <taxon>Methanospirillaceae</taxon>
        <taxon>Methanospirillum</taxon>
    </lineage>
</organism>
<sequence>MHMTSEVSTDGTILLSKDQSEEIWELGNAGAQNAAAVLSTLLNQKVTISLPSISVVNLSNLQEHIDDTLAAMVIFQIKGQVTSGGSLVLHVPKPSILRLSHIMLGQPENDREIDEMDKSMLHEVGNIMMSSYLDACATLLSIILLPSPPSMTIDMAHAILESIIATHEVDDNADQVLFFKTEMSCADEEIDAELFLLPSHALLKELLERFRKVRSENKG</sequence>
<dbReference type="InterPro" id="IPR028976">
    <property type="entry name" value="CheC-like_sf"/>
</dbReference>
<evidence type="ECO:0000313" key="4">
    <source>
        <dbReference type="EMBL" id="PWR69811.1"/>
    </source>
</evidence>
<dbReference type="CDD" id="cd17909">
    <property type="entry name" value="CheC_ClassI"/>
    <property type="match status" value="1"/>
</dbReference>
<dbReference type="PANTHER" id="PTHR43693:SF1">
    <property type="entry name" value="PROTEIN PHOSPHATASE CHEZ"/>
    <property type="match status" value="1"/>
</dbReference>
<evidence type="ECO:0000313" key="5">
    <source>
        <dbReference type="Proteomes" id="UP000245657"/>
    </source>
</evidence>